<evidence type="ECO:0000256" key="6">
    <source>
        <dbReference type="RuleBase" id="RU004057"/>
    </source>
</evidence>
<keyword evidence="9" id="KW-0969">Cilium</keyword>
<gene>
    <name evidence="9" type="ORF">BCY86_01310</name>
</gene>
<comment type="subcellular location">
    <subcellularLocation>
        <location evidence="1">Cell membrane</location>
        <topology evidence="1">Multi-pass membrane protein</topology>
    </subcellularLocation>
    <subcellularLocation>
        <location evidence="6">Membrane</location>
        <topology evidence="6">Multi-pass membrane protein</topology>
    </subcellularLocation>
</comment>
<keyword evidence="2" id="KW-1003">Cell membrane</keyword>
<reference evidence="9 10" key="1">
    <citation type="submission" date="2016-08" db="EMBL/GenBank/DDBJ databases">
        <title>Identification and validation of antigenic proteins from Pajaroellobacter abortibovis using de-novo genome sequence assembly and reverse vaccinology.</title>
        <authorList>
            <person name="Welly B.T."/>
            <person name="Miller M.R."/>
            <person name="Stott J.L."/>
            <person name="Blanchard M.T."/>
            <person name="Islas-Trejo A.D."/>
            <person name="O'Rourke S.M."/>
            <person name="Young A.E."/>
            <person name="Medrano J.F."/>
            <person name="Van Eenennaam A.L."/>
        </authorList>
    </citation>
    <scope>NUCLEOTIDE SEQUENCE [LARGE SCALE GENOMIC DNA]</scope>
    <source>
        <strain evidence="9 10">BTF92-0548A/99-0131</strain>
    </source>
</reference>
<dbReference type="EMBL" id="CP016908">
    <property type="protein sequence ID" value="APR99468.1"/>
    <property type="molecule type" value="Genomic_DNA"/>
</dbReference>
<evidence type="ECO:0000256" key="3">
    <source>
        <dbReference type="ARBA" id="ARBA00022692"/>
    </source>
</evidence>
<keyword evidence="6" id="KW-0813">Transport</keyword>
<dbReference type="PANTHER" id="PTHR30625:SF11">
    <property type="entry name" value="MOTA_TOLQ_EXBB PROTON CHANNEL DOMAIN-CONTAINING PROTEIN"/>
    <property type="match status" value="1"/>
</dbReference>
<protein>
    <submittedName>
        <fullName evidence="9">Flagellar motor protein MotA</fullName>
    </submittedName>
</protein>
<evidence type="ECO:0000313" key="9">
    <source>
        <dbReference type="EMBL" id="APR99468.1"/>
    </source>
</evidence>
<keyword evidence="5 7" id="KW-0472">Membrane</keyword>
<keyword evidence="3 7" id="KW-0812">Transmembrane</keyword>
<dbReference type="GO" id="GO:0005886">
    <property type="term" value="C:plasma membrane"/>
    <property type="evidence" value="ECO:0007669"/>
    <property type="project" value="UniProtKB-SubCell"/>
</dbReference>
<organism evidence="9 10">
    <name type="scientific">Pajaroellobacter abortibovis</name>
    <dbReference type="NCBI Taxonomy" id="1882918"/>
    <lineage>
        <taxon>Bacteria</taxon>
        <taxon>Pseudomonadati</taxon>
        <taxon>Myxococcota</taxon>
        <taxon>Polyangia</taxon>
        <taxon>Polyangiales</taxon>
        <taxon>Polyangiaceae</taxon>
    </lineage>
</organism>
<proteinExistence type="inferred from homology"/>
<dbReference type="PANTHER" id="PTHR30625">
    <property type="entry name" value="PROTEIN TOLQ"/>
    <property type="match status" value="1"/>
</dbReference>
<dbReference type="Proteomes" id="UP000185544">
    <property type="component" value="Chromosome"/>
</dbReference>
<keyword evidence="9" id="KW-0966">Cell projection</keyword>
<comment type="similarity">
    <text evidence="6">Belongs to the exbB/tolQ family.</text>
</comment>
<feature type="transmembrane region" description="Helical" evidence="7">
    <location>
        <begin position="111"/>
        <end position="139"/>
    </location>
</feature>
<dbReference type="RefSeq" id="WP_075276117.1">
    <property type="nucleotide sequence ID" value="NZ_CP016908.1"/>
</dbReference>
<dbReference type="Pfam" id="PF01618">
    <property type="entry name" value="MotA_ExbB"/>
    <property type="match status" value="1"/>
</dbReference>
<evidence type="ECO:0000256" key="7">
    <source>
        <dbReference type="SAM" id="Phobius"/>
    </source>
</evidence>
<feature type="transmembrane region" description="Helical" evidence="7">
    <location>
        <begin position="12"/>
        <end position="30"/>
    </location>
</feature>
<evidence type="ECO:0000256" key="1">
    <source>
        <dbReference type="ARBA" id="ARBA00004651"/>
    </source>
</evidence>
<dbReference type="KEGG" id="pabo:BCY86_01310"/>
<keyword evidence="10" id="KW-1185">Reference proteome</keyword>
<accession>A0A1L6MVG4</accession>
<dbReference type="InterPro" id="IPR050790">
    <property type="entry name" value="ExbB/TolQ_transport"/>
</dbReference>
<evidence type="ECO:0000256" key="5">
    <source>
        <dbReference type="ARBA" id="ARBA00023136"/>
    </source>
</evidence>
<feature type="transmembrane region" description="Helical" evidence="7">
    <location>
        <begin position="159"/>
        <end position="181"/>
    </location>
</feature>
<evidence type="ECO:0000256" key="2">
    <source>
        <dbReference type="ARBA" id="ARBA00022475"/>
    </source>
</evidence>
<keyword evidence="9" id="KW-0282">Flagellum</keyword>
<keyword evidence="6" id="KW-0653">Protein transport</keyword>
<evidence type="ECO:0000256" key="4">
    <source>
        <dbReference type="ARBA" id="ARBA00022989"/>
    </source>
</evidence>
<dbReference type="STRING" id="1882918.BCY86_01310"/>
<evidence type="ECO:0000313" key="10">
    <source>
        <dbReference type="Proteomes" id="UP000185544"/>
    </source>
</evidence>
<keyword evidence="4 7" id="KW-1133">Transmembrane helix</keyword>
<evidence type="ECO:0000259" key="8">
    <source>
        <dbReference type="Pfam" id="PF01618"/>
    </source>
</evidence>
<feature type="domain" description="MotA/TolQ/ExbB proton channel" evidence="8">
    <location>
        <begin position="69"/>
        <end position="192"/>
    </location>
</feature>
<dbReference type="OrthoDB" id="4045at2"/>
<dbReference type="InterPro" id="IPR002898">
    <property type="entry name" value="MotA_ExbB_proton_chnl"/>
</dbReference>
<sequence length="219" mass="23363">MLALWKHFREGGWGMYPILFWSVLTTGIILERAIYLYGASINKEVFISTLQSCILAGDISKAIKLCAAADAPLARIVQAGLTKVNRPDEEVQAAMDEAALREMPLISKRTGFLALLANLAMLSGLLGTVTGLITSFGAVSGENVDPGAKARILAEGISEAMNCTAFGLIVAITGLIGFALLNSKSQGIEDDIHEATVRILNLVVTNRQRINVASLPVTH</sequence>
<name>A0A1L6MVG4_9BACT</name>
<dbReference type="AlphaFoldDB" id="A0A1L6MVG4"/>
<dbReference type="GO" id="GO:0017038">
    <property type="term" value="P:protein import"/>
    <property type="evidence" value="ECO:0007669"/>
    <property type="project" value="TreeGrafter"/>
</dbReference>